<dbReference type="Proteomes" id="UP000054144">
    <property type="component" value="Unassembled WGS sequence"/>
</dbReference>
<dbReference type="GO" id="GO:0005634">
    <property type="term" value="C:nucleus"/>
    <property type="evidence" value="ECO:0007669"/>
    <property type="project" value="TreeGrafter"/>
</dbReference>
<dbReference type="PANTHER" id="PTHR12412">
    <property type="entry name" value="CAP BINDING PROTEIN"/>
    <property type="match status" value="1"/>
</dbReference>
<dbReference type="PANTHER" id="PTHR12412:SF2">
    <property type="entry name" value="NUCLEAR CAP-BINDING PROTEIN SUBUNIT 1"/>
    <property type="match status" value="1"/>
</dbReference>
<dbReference type="OrthoDB" id="10252707at2759"/>
<dbReference type="InterPro" id="IPR027159">
    <property type="entry name" value="CBP80"/>
</dbReference>
<dbReference type="AlphaFoldDB" id="A0A0D7ACD2"/>
<dbReference type="Gene3D" id="1.25.40.180">
    <property type="match status" value="3"/>
</dbReference>
<reference evidence="4 5" key="1">
    <citation type="journal article" date="2015" name="Fungal Genet. Biol.">
        <title>Evolution of novel wood decay mechanisms in Agaricales revealed by the genome sequences of Fistulina hepatica and Cylindrobasidium torrendii.</title>
        <authorList>
            <person name="Floudas D."/>
            <person name="Held B.W."/>
            <person name="Riley R."/>
            <person name="Nagy L.G."/>
            <person name="Koehler G."/>
            <person name="Ransdell A.S."/>
            <person name="Younus H."/>
            <person name="Chow J."/>
            <person name="Chiniquy J."/>
            <person name="Lipzen A."/>
            <person name="Tritt A."/>
            <person name="Sun H."/>
            <person name="Haridas S."/>
            <person name="LaButti K."/>
            <person name="Ohm R.A."/>
            <person name="Kues U."/>
            <person name="Blanchette R.A."/>
            <person name="Grigoriev I.V."/>
            <person name="Minto R.E."/>
            <person name="Hibbett D.S."/>
        </authorList>
    </citation>
    <scope>NUCLEOTIDE SEQUENCE [LARGE SCALE GENOMIC DNA]</scope>
    <source>
        <strain evidence="4 5">ATCC 64428</strain>
    </source>
</reference>
<dbReference type="GO" id="GO:0003729">
    <property type="term" value="F:mRNA binding"/>
    <property type="evidence" value="ECO:0007669"/>
    <property type="project" value="TreeGrafter"/>
</dbReference>
<accession>A0A0D7ACD2</accession>
<organism evidence="4 5">
    <name type="scientific">Fistulina hepatica ATCC 64428</name>
    <dbReference type="NCBI Taxonomy" id="1128425"/>
    <lineage>
        <taxon>Eukaryota</taxon>
        <taxon>Fungi</taxon>
        <taxon>Dikarya</taxon>
        <taxon>Basidiomycota</taxon>
        <taxon>Agaricomycotina</taxon>
        <taxon>Agaricomycetes</taxon>
        <taxon>Agaricomycetidae</taxon>
        <taxon>Agaricales</taxon>
        <taxon>Fistulinaceae</taxon>
        <taxon>Fistulina</taxon>
    </lineage>
</organism>
<name>A0A0D7ACD2_9AGAR</name>
<dbReference type="Pfam" id="PF09088">
    <property type="entry name" value="MIF4G_like"/>
    <property type="match status" value="1"/>
</dbReference>
<keyword evidence="5" id="KW-1185">Reference proteome</keyword>
<evidence type="ECO:0000313" key="5">
    <source>
        <dbReference type="Proteomes" id="UP000054144"/>
    </source>
</evidence>
<dbReference type="SUPFAM" id="SSF48371">
    <property type="entry name" value="ARM repeat"/>
    <property type="match status" value="3"/>
</dbReference>
<evidence type="ECO:0000313" key="4">
    <source>
        <dbReference type="EMBL" id="KIY47596.1"/>
    </source>
</evidence>
<dbReference type="GO" id="GO:0000339">
    <property type="term" value="F:RNA cap binding"/>
    <property type="evidence" value="ECO:0007669"/>
    <property type="project" value="InterPro"/>
</dbReference>
<dbReference type="InterPro" id="IPR015172">
    <property type="entry name" value="MIF4G-like_typ-1"/>
</dbReference>
<protein>
    <recommendedName>
        <fullName evidence="6">MIF4G domain-containing protein</fullName>
    </recommendedName>
</protein>
<proteinExistence type="predicted"/>
<dbReference type="GO" id="GO:0005846">
    <property type="term" value="C:nuclear cap binding complex"/>
    <property type="evidence" value="ECO:0007669"/>
    <property type="project" value="InterPro"/>
</dbReference>
<evidence type="ECO:0000256" key="1">
    <source>
        <dbReference type="SAM" id="MobiDB-lite"/>
    </source>
</evidence>
<feature type="region of interest" description="Disordered" evidence="1">
    <location>
        <begin position="1"/>
        <end position="23"/>
    </location>
</feature>
<dbReference type="InterPro" id="IPR016024">
    <property type="entry name" value="ARM-type_fold"/>
</dbReference>
<evidence type="ECO:0000259" key="3">
    <source>
        <dbReference type="Pfam" id="PF09090"/>
    </source>
</evidence>
<feature type="domain" description="MIF4G-like type 2" evidence="3">
    <location>
        <begin position="536"/>
        <end position="860"/>
    </location>
</feature>
<feature type="domain" description="MIF4G-like type 1" evidence="2">
    <location>
        <begin position="323"/>
        <end position="505"/>
    </location>
</feature>
<dbReference type="EMBL" id="KN881931">
    <property type="protein sequence ID" value="KIY47596.1"/>
    <property type="molecule type" value="Genomic_DNA"/>
</dbReference>
<feature type="region of interest" description="Disordered" evidence="1">
    <location>
        <begin position="746"/>
        <end position="770"/>
    </location>
</feature>
<evidence type="ECO:0000259" key="2">
    <source>
        <dbReference type="Pfam" id="PF09088"/>
    </source>
</evidence>
<feature type="region of interest" description="Disordered" evidence="1">
    <location>
        <begin position="631"/>
        <end position="652"/>
    </location>
</feature>
<feature type="compositionally biased region" description="Basic and acidic residues" evidence="1">
    <location>
        <begin position="635"/>
        <end position="652"/>
    </location>
</feature>
<evidence type="ECO:0008006" key="6">
    <source>
        <dbReference type="Google" id="ProtNLM"/>
    </source>
</evidence>
<sequence>MSYDRSRYPRGGGGRRRNRDYEERRAPIETPFDRLRNMVVKLGEVDAEQEVLQLLHQVLGWLNEQYDAEVRAHGYPVTALGDALRIAITEQPFKIPFYVPLIRLMYFENNGDHGLGRRVVEELWRGCQAALDGLARADGRAWPAVRAHVAFFAHLSVAGLVDATSYAGLLRALAAVLDEVAVSHARAKRVAVCAAEGALAAAPVLDTSVRAEIATAIQSCADTVRAMHTVVRPLPAPEAADELLDVLLAVLRAEDTDGDEYVFPRPYLRIAADSSLPSDFVPFSLPVVLVPPEVVDLDEGAVDTSRDDWPEYYLRLFGNDVTPNVRTPAGYAVRAALADMIGIYEVNRKECARLLLEFPKWAPAGSFQPRPDDEVYVPVPGKDWQLESTVIEVRPTTTHPPVYYSALVTELCKLAPATVGPAVGKAIRALYRTLGDGLDAEVGRRYTDWFALHMSNFGFQWVWKEWYVVPDLVLPVQHPRRTFMRRAVELEIRLAYHERVLKTLPPPMQRRSARVAPARAPGGRWEFGGDAHSPPAPIVAAAQRVLDLLRGRAPAADAIAAVARAEEDLANADVEDYADTKEEEVTEKDAFGRDIVVRDFSLLHVGSRSFSHLLNAIERYLPLLRSLAGQSSSKDVGRDADKKEGDSRGSPAAKRDILNATAAFWRENSQLVVIVFDKLMQYQVVDPSDVVSWVFYASHDTETATTATVASPGLTGFAWEVLRAALDKANGRVALARRRVAQLQKEDDERRARARAKDAGEAMARDEEKEAKHEAEDAQLAAALRASAILTLEQKTALARALEGFVSFLCPEATTATNTAAAVLGDDAWENRGSWGNAEWRARETWSWYKHFCCLYAPYLRTYSTTLATVAFARLESSIDPAAELVKSTWRVCIDGE</sequence>
<dbReference type="InterPro" id="IPR015174">
    <property type="entry name" value="MIF4G-like_typ-2"/>
</dbReference>
<dbReference type="GO" id="GO:0006406">
    <property type="term" value="P:mRNA export from nucleus"/>
    <property type="evidence" value="ECO:0007669"/>
    <property type="project" value="InterPro"/>
</dbReference>
<dbReference type="Pfam" id="PF09090">
    <property type="entry name" value="MIF4G_like_2"/>
    <property type="match status" value="1"/>
</dbReference>
<dbReference type="GO" id="GO:0000184">
    <property type="term" value="P:nuclear-transcribed mRNA catabolic process, nonsense-mediated decay"/>
    <property type="evidence" value="ECO:0007669"/>
    <property type="project" value="TreeGrafter"/>
</dbReference>
<gene>
    <name evidence="4" type="ORF">FISHEDRAFT_45060</name>
</gene>